<gene>
    <name evidence="6" type="ORF">OSB1V03_LOCUS15007</name>
</gene>
<evidence type="ECO:0000313" key="6">
    <source>
        <dbReference type="EMBL" id="CAD7634611.1"/>
    </source>
</evidence>
<dbReference type="Proteomes" id="UP000759131">
    <property type="component" value="Unassembled WGS sequence"/>
</dbReference>
<dbReference type="OrthoDB" id="1924577at2759"/>
<dbReference type="EMBL" id="OC869534">
    <property type="protein sequence ID" value="CAD7634611.1"/>
    <property type="molecule type" value="Genomic_DNA"/>
</dbReference>
<keyword evidence="7" id="KW-1185">Reference proteome</keyword>
<feature type="region of interest" description="Disordered" evidence="4">
    <location>
        <begin position="37"/>
        <end position="59"/>
    </location>
</feature>
<feature type="compositionally biased region" description="Basic residues" evidence="4">
    <location>
        <begin position="379"/>
        <end position="406"/>
    </location>
</feature>
<organism evidence="6">
    <name type="scientific">Medioppia subpectinata</name>
    <dbReference type="NCBI Taxonomy" id="1979941"/>
    <lineage>
        <taxon>Eukaryota</taxon>
        <taxon>Metazoa</taxon>
        <taxon>Ecdysozoa</taxon>
        <taxon>Arthropoda</taxon>
        <taxon>Chelicerata</taxon>
        <taxon>Arachnida</taxon>
        <taxon>Acari</taxon>
        <taxon>Acariformes</taxon>
        <taxon>Sarcoptiformes</taxon>
        <taxon>Oribatida</taxon>
        <taxon>Brachypylina</taxon>
        <taxon>Oppioidea</taxon>
        <taxon>Oppiidae</taxon>
        <taxon>Medioppia</taxon>
    </lineage>
</organism>
<evidence type="ECO:0000259" key="5">
    <source>
        <dbReference type="Pfam" id="PF09368"/>
    </source>
</evidence>
<dbReference type="EMBL" id="CAJPIZ010014959">
    <property type="protein sequence ID" value="CAG2115041.1"/>
    <property type="molecule type" value="Genomic_DNA"/>
</dbReference>
<dbReference type="PANTHER" id="PTHR13237">
    <property type="entry name" value="SOMETHING ABOUT SILENCING PROTEIN 10-RELATED"/>
    <property type="match status" value="1"/>
</dbReference>
<comment type="similarity">
    <text evidence="2">Belongs to the SAS10 family.</text>
</comment>
<feature type="compositionally biased region" description="Basic and acidic residues" evidence="4">
    <location>
        <begin position="407"/>
        <end position="416"/>
    </location>
</feature>
<evidence type="ECO:0000256" key="4">
    <source>
        <dbReference type="SAM" id="MobiDB-lite"/>
    </source>
</evidence>
<feature type="region of interest" description="Disordered" evidence="4">
    <location>
        <begin position="72"/>
        <end position="106"/>
    </location>
</feature>
<comment type="subcellular location">
    <subcellularLocation>
        <location evidence="1">Nucleus</location>
    </subcellularLocation>
</comment>
<evidence type="ECO:0000313" key="7">
    <source>
        <dbReference type="Proteomes" id="UP000759131"/>
    </source>
</evidence>
<evidence type="ECO:0000256" key="3">
    <source>
        <dbReference type="ARBA" id="ARBA00023242"/>
    </source>
</evidence>
<evidence type="ECO:0000256" key="2">
    <source>
        <dbReference type="ARBA" id="ARBA00010979"/>
    </source>
</evidence>
<proteinExistence type="inferred from homology"/>
<dbReference type="Pfam" id="PF09368">
    <property type="entry name" value="Sas10"/>
    <property type="match status" value="1"/>
</dbReference>
<dbReference type="AlphaFoldDB" id="A0A7R9L5T0"/>
<dbReference type="InterPro" id="IPR018972">
    <property type="entry name" value="Sas10_C_dom"/>
</dbReference>
<feature type="region of interest" description="Disordered" evidence="4">
    <location>
        <begin position="376"/>
        <end position="420"/>
    </location>
</feature>
<feature type="region of interest" description="Disordered" evidence="4">
    <location>
        <begin position="1"/>
        <end position="21"/>
    </location>
</feature>
<dbReference type="GO" id="GO:0032040">
    <property type="term" value="C:small-subunit processome"/>
    <property type="evidence" value="ECO:0007669"/>
    <property type="project" value="TreeGrafter"/>
</dbReference>
<feature type="compositionally biased region" description="Acidic residues" evidence="4">
    <location>
        <begin position="49"/>
        <end position="58"/>
    </location>
</feature>
<dbReference type="GO" id="GO:0000462">
    <property type="term" value="P:maturation of SSU-rRNA from tricistronic rRNA transcript (SSU-rRNA, 5.8S rRNA, LSU-rRNA)"/>
    <property type="evidence" value="ECO:0007669"/>
    <property type="project" value="TreeGrafter"/>
</dbReference>
<keyword evidence="3" id="KW-0539">Nucleus</keyword>
<feature type="domain" description="Sas10 C-terminal" evidence="5">
    <location>
        <begin position="364"/>
        <end position="435"/>
    </location>
</feature>
<sequence length="436" mass="50386">MTRKRVNSGDKSREKRTRSQSCHKCFGIKGIKGCAKCNKRSKTTASDSDSGDDFEDDMNDFHAKKDKQLLKRSALSQDIDSDDEDAYGSDEEVMPFDESSDSDPEMDRFGIELKKDEMASDLEDSDDETVDTTATAWGKEKKVFYNTDYVDKDFRKYNQKDSDLAQFEEEEALQIQKRLLESINESDVGLDLLVGDIEPKTGSTDWTHEEKEEEKLHINLSNLTKRQKLEILKKESPELEPLITDFQTYMTEIKDRLLPVMEAIKDKKISVKEHPVLKQMLSFKKLLNEMNSIQSSNTSIDRDIDSVLEKLNSKKDIKFFRKHTKKQKTSEIEKRVSFADDMAVRETTAPEGQQEVMSETDEAAKRGITYEMAKNKGLTPKRKKELKNPRVKHRMKYRKAQIRRKGQVREPRKELQRYGGEMSGIKSGVVKSVRFK</sequence>
<evidence type="ECO:0000256" key="1">
    <source>
        <dbReference type="ARBA" id="ARBA00004123"/>
    </source>
</evidence>
<feature type="compositionally biased region" description="Acidic residues" evidence="4">
    <location>
        <begin position="79"/>
        <end position="104"/>
    </location>
</feature>
<dbReference type="PANTHER" id="PTHR13237:SF8">
    <property type="entry name" value="SOMETHING ABOUT SILENCING PROTEIN 10"/>
    <property type="match status" value="1"/>
</dbReference>
<reference evidence="6" key="1">
    <citation type="submission" date="2020-11" db="EMBL/GenBank/DDBJ databases">
        <authorList>
            <person name="Tran Van P."/>
        </authorList>
    </citation>
    <scope>NUCLEOTIDE SEQUENCE</scope>
</reference>
<protein>
    <recommendedName>
        <fullName evidence="5">Sas10 C-terminal domain-containing protein</fullName>
    </recommendedName>
</protein>
<name>A0A7R9L5T0_9ACAR</name>
<accession>A0A7R9L5T0</accession>